<name>A0A4V2F5B3_9FLAO</name>
<sequence>MYLHSNPDPTFIIKEDKIKSVPSKYVIHVVTINMAKLDKSGDFKNLFIAFSIFL</sequence>
<dbReference type="EMBL" id="SGXE01000004">
    <property type="protein sequence ID" value="RZS92219.1"/>
    <property type="molecule type" value="Genomic_DNA"/>
</dbReference>
<reference evidence="1 2" key="1">
    <citation type="submission" date="2019-02" db="EMBL/GenBank/DDBJ databases">
        <title>Genomic Encyclopedia of Type Strains, Phase IV (KMG-IV): sequencing the most valuable type-strain genomes for metagenomic binning, comparative biology and taxonomic classification.</title>
        <authorList>
            <person name="Goeker M."/>
        </authorList>
    </citation>
    <scope>NUCLEOTIDE SEQUENCE [LARGE SCALE GENOMIC DNA]</scope>
    <source>
        <strain evidence="1 2">DSM 17196</strain>
    </source>
</reference>
<dbReference type="AlphaFoldDB" id="A0A4V2F5B3"/>
<gene>
    <name evidence="1" type="ORF">EV197_2855</name>
</gene>
<proteinExistence type="predicted"/>
<protein>
    <submittedName>
        <fullName evidence="1">Uncharacterized protein</fullName>
    </submittedName>
</protein>
<keyword evidence="2" id="KW-1185">Reference proteome</keyword>
<organism evidence="1 2">
    <name type="scientific">Aquimarina brevivitae</name>
    <dbReference type="NCBI Taxonomy" id="323412"/>
    <lineage>
        <taxon>Bacteria</taxon>
        <taxon>Pseudomonadati</taxon>
        <taxon>Bacteroidota</taxon>
        <taxon>Flavobacteriia</taxon>
        <taxon>Flavobacteriales</taxon>
        <taxon>Flavobacteriaceae</taxon>
        <taxon>Aquimarina</taxon>
    </lineage>
</organism>
<dbReference type="Proteomes" id="UP000292262">
    <property type="component" value="Unassembled WGS sequence"/>
</dbReference>
<evidence type="ECO:0000313" key="2">
    <source>
        <dbReference type="Proteomes" id="UP000292262"/>
    </source>
</evidence>
<comment type="caution">
    <text evidence="1">The sequence shown here is derived from an EMBL/GenBank/DDBJ whole genome shotgun (WGS) entry which is preliminary data.</text>
</comment>
<evidence type="ECO:0000313" key="1">
    <source>
        <dbReference type="EMBL" id="RZS92219.1"/>
    </source>
</evidence>
<accession>A0A4V2F5B3</accession>